<evidence type="ECO:0000256" key="4">
    <source>
        <dbReference type="ARBA" id="ARBA00022759"/>
    </source>
</evidence>
<dbReference type="GO" id="GO:0045892">
    <property type="term" value="P:negative regulation of DNA-templated transcription"/>
    <property type="evidence" value="ECO:0007669"/>
    <property type="project" value="TreeGrafter"/>
</dbReference>
<dbReference type="PANTHER" id="PTHR38039">
    <property type="entry name" value="TOXIN YOEB"/>
    <property type="match status" value="1"/>
</dbReference>
<protein>
    <recommendedName>
        <fullName evidence="7">Endoribonuclease YoeB</fullName>
    </recommendedName>
    <alternativeName>
        <fullName evidence="6">Putative mRNA interferase YoeB</fullName>
    </alternativeName>
</protein>
<evidence type="ECO:0000256" key="6">
    <source>
        <dbReference type="ARBA" id="ARBA00030388"/>
    </source>
</evidence>
<evidence type="ECO:0000256" key="7">
    <source>
        <dbReference type="ARBA" id="ARBA00050056"/>
    </source>
</evidence>
<dbReference type="OrthoDB" id="9801102at2"/>
<dbReference type="Pfam" id="PF06769">
    <property type="entry name" value="YoeB_toxin"/>
    <property type="match status" value="1"/>
</dbReference>
<dbReference type="GO" id="GO:0004519">
    <property type="term" value="F:endonuclease activity"/>
    <property type="evidence" value="ECO:0007669"/>
    <property type="project" value="UniProtKB-KW"/>
</dbReference>
<comment type="similarity">
    <text evidence="1">Belongs to the YoeB family.</text>
</comment>
<dbReference type="KEGG" id="cbar:PATL70BA_2076"/>
<keyword evidence="9" id="KW-1185">Reference proteome</keyword>
<gene>
    <name evidence="8" type="ORF">PATL70BA_2076</name>
</gene>
<accession>A0A3P7S6R2</accession>
<evidence type="ECO:0000313" key="9">
    <source>
        <dbReference type="Proteomes" id="UP000279029"/>
    </source>
</evidence>
<keyword evidence="3" id="KW-0540">Nuclease</keyword>
<dbReference type="AlphaFoldDB" id="A0A3P7S6R2"/>
<dbReference type="EMBL" id="LR130778">
    <property type="protein sequence ID" value="VDN47959.1"/>
    <property type="molecule type" value="Genomic_DNA"/>
</dbReference>
<organism evidence="8 9">
    <name type="scientific">Petrocella atlantisensis</name>
    <dbReference type="NCBI Taxonomy" id="2173034"/>
    <lineage>
        <taxon>Bacteria</taxon>
        <taxon>Bacillati</taxon>
        <taxon>Bacillota</taxon>
        <taxon>Clostridia</taxon>
        <taxon>Lachnospirales</taxon>
        <taxon>Vallitaleaceae</taxon>
        <taxon>Petrocella</taxon>
    </lineage>
</organism>
<proteinExistence type="inferred from homology"/>
<evidence type="ECO:0000256" key="1">
    <source>
        <dbReference type="ARBA" id="ARBA00008172"/>
    </source>
</evidence>
<dbReference type="NCBIfam" id="TIGR02116">
    <property type="entry name" value="toxin_Txe_YoeB"/>
    <property type="match status" value="1"/>
</dbReference>
<reference evidence="8 9" key="1">
    <citation type="submission" date="2018-09" db="EMBL/GenBank/DDBJ databases">
        <authorList>
            <person name="Postec A."/>
        </authorList>
    </citation>
    <scope>NUCLEOTIDE SEQUENCE [LARGE SCALE GENOMIC DNA]</scope>
    <source>
        <strain evidence="8">70B-A</strain>
    </source>
</reference>
<dbReference type="InterPro" id="IPR009614">
    <property type="entry name" value="YoeB_toxin"/>
</dbReference>
<dbReference type="InterPro" id="IPR035093">
    <property type="entry name" value="RelE/ParE_toxin_dom_sf"/>
</dbReference>
<keyword evidence="5" id="KW-0378">Hydrolase</keyword>
<keyword evidence="4" id="KW-0255">Endonuclease</keyword>
<sequence>MYKVLLSKKALKDIKNLKSAGLSDKARLLIDLLKINPYTTPPSYEKLVGDLDGMYSRRINIQHRLVYTVNEQEHIVKVLRMWTHYE</sequence>
<dbReference type="Gene3D" id="3.30.2310.20">
    <property type="entry name" value="RelE-like"/>
    <property type="match status" value="1"/>
</dbReference>
<dbReference type="SUPFAM" id="SSF143011">
    <property type="entry name" value="RelE-like"/>
    <property type="match status" value="1"/>
</dbReference>
<dbReference type="PANTHER" id="PTHR38039:SF1">
    <property type="entry name" value="TOXIN YOEB"/>
    <property type="match status" value="1"/>
</dbReference>
<dbReference type="GO" id="GO:0016787">
    <property type="term" value="F:hydrolase activity"/>
    <property type="evidence" value="ECO:0007669"/>
    <property type="project" value="UniProtKB-KW"/>
</dbReference>
<dbReference type="Proteomes" id="UP000279029">
    <property type="component" value="Chromosome"/>
</dbReference>
<keyword evidence="2" id="KW-1277">Toxin-antitoxin system</keyword>
<evidence type="ECO:0000256" key="3">
    <source>
        <dbReference type="ARBA" id="ARBA00022722"/>
    </source>
</evidence>
<evidence type="ECO:0000313" key="8">
    <source>
        <dbReference type="EMBL" id="VDN47959.1"/>
    </source>
</evidence>
<name>A0A3P7S6R2_9FIRM</name>
<evidence type="ECO:0000256" key="2">
    <source>
        <dbReference type="ARBA" id="ARBA00022649"/>
    </source>
</evidence>
<evidence type="ECO:0000256" key="5">
    <source>
        <dbReference type="ARBA" id="ARBA00022801"/>
    </source>
</evidence>
<dbReference type="GO" id="GO:0006401">
    <property type="term" value="P:RNA catabolic process"/>
    <property type="evidence" value="ECO:0007669"/>
    <property type="project" value="InterPro"/>
</dbReference>
<dbReference type="RefSeq" id="WP_125138459.1">
    <property type="nucleotide sequence ID" value="NZ_LR130778.1"/>
</dbReference>